<dbReference type="PANTHER" id="PTHR24276">
    <property type="entry name" value="POLYSERASE-RELATED"/>
    <property type="match status" value="1"/>
</dbReference>
<sequence>FGEMHRYFFLIGLVVECLYCNVCGSNMNDSYTNIDFANRKHSWDKQRVLAGSEASHSQYRFVVAIMRKDNKSSDPYEICTGGVVKKDLILTACHCVGDVRGVQISLFDPRKITVIAGTANIYEDSPQKQVLTVRSFQAHWKCQFYQPGTIIETDVALIMLKDTLEIGNDVQPFDMVEREPKALDLRLRNQVRMKTVCKLAGYGFSEPKIPTTTLLEAELQLISDYECRRIFCEKAPNSPYCNHDYGMKNGFCAIPTDPDGGATPCKGDSGAPVVCDGYVYGLLIWGGCRPEYPVVIAKGTVALELIKFFHEPKYGSQRKSSNIGTQTELDVVLLSIFLSILNMVSTWRTK</sequence>
<feature type="signal peptide" evidence="6">
    <location>
        <begin position="1"/>
        <end position="24"/>
    </location>
</feature>
<keyword evidence="2" id="KW-0645">Protease</keyword>
<dbReference type="InterPro" id="IPR001254">
    <property type="entry name" value="Trypsin_dom"/>
</dbReference>
<dbReference type="SUPFAM" id="SSF50494">
    <property type="entry name" value="Trypsin-like serine proteases"/>
    <property type="match status" value="1"/>
</dbReference>
<dbReference type="InterPro" id="IPR001314">
    <property type="entry name" value="Peptidase_S1A"/>
</dbReference>
<evidence type="ECO:0000256" key="6">
    <source>
        <dbReference type="SAM" id="SignalP"/>
    </source>
</evidence>
<dbReference type="EMBL" id="GBHO01010751">
    <property type="protein sequence ID" value="JAG32853.1"/>
    <property type="molecule type" value="Transcribed_RNA"/>
</dbReference>
<reference evidence="8" key="1">
    <citation type="journal article" date="2014" name="PLoS ONE">
        <title>Transcriptome-Based Identification of ABC Transporters in the Western Tarnished Plant Bug Lygus hesperus.</title>
        <authorList>
            <person name="Hull J.J."/>
            <person name="Chaney K."/>
            <person name="Geib S.M."/>
            <person name="Fabrick J.A."/>
            <person name="Brent C.S."/>
            <person name="Walsh D."/>
            <person name="Lavine L.C."/>
        </authorList>
    </citation>
    <scope>NUCLEOTIDE SEQUENCE</scope>
</reference>
<evidence type="ECO:0000256" key="4">
    <source>
        <dbReference type="ARBA" id="ARBA00022825"/>
    </source>
</evidence>
<feature type="non-terminal residue" evidence="8">
    <location>
        <position position="1"/>
    </location>
</feature>
<evidence type="ECO:0000259" key="7">
    <source>
        <dbReference type="PROSITE" id="PS50240"/>
    </source>
</evidence>
<reference evidence="8" key="2">
    <citation type="submission" date="2014-07" db="EMBL/GenBank/DDBJ databases">
        <authorList>
            <person name="Hull J."/>
        </authorList>
    </citation>
    <scope>NUCLEOTIDE SEQUENCE</scope>
</reference>
<proteinExistence type="inferred from homology"/>
<evidence type="ECO:0000256" key="5">
    <source>
        <dbReference type="ARBA" id="ARBA00023157"/>
    </source>
</evidence>
<keyword evidence="4" id="KW-0720">Serine protease</keyword>
<dbReference type="PROSITE" id="PS50240">
    <property type="entry name" value="TRYPSIN_DOM"/>
    <property type="match status" value="1"/>
</dbReference>
<evidence type="ECO:0000256" key="1">
    <source>
        <dbReference type="ARBA" id="ARBA00007664"/>
    </source>
</evidence>
<comment type="similarity">
    <text evidence="1">Belongs to the peptidase S1 family.</text>
</comment>
<evidence type="ECO:0000313" key="8">
    <source>
        <dbReference type="EMBL" id="JAG32853.1"/>
    </source>
</evidence>
<dbReference type="GO" id="GO:0006508">
    <property type="term" value="P:proteolysis"/>
    <property type="evidence" value="ECO:0007669"/>
    <property type="project" value="UniProtKB-KW"/>
</dbReference>
<dbReference type="AlphaFoldDB" id="A0A0A9YP25"/>
<name>A0A0A9YP25_LYGHE</name>
<dbReference type="InterPro" id="IPR043504">
    <property type="entry name" value="Peptidase_S1_PA_chymotrypsin"/>
</dbReference>
<dbReference type="PRINTS" id="PR00722">
    <property type="entry name" value="CHYMOTRYPSIN"/>
</dbReference>
<dbReference type="InterPro" id="IPR009003">
    <property type="entry name" value="Peptidase_S1_PA"/>
</dbReference>
<dbReference type="PANTHER" id="PTHR24276:SF98">
    <property type="entry name" value="FI18310P1-RELATED"/>
    <property type="match status" value="1"/>
</dbReference>
<keyword evidence="3" id="KW-0378">Hydrolase</keyword>
<evidence type="ECO:0000256" key="2">
    <source>
        <dbReference type="ARBA" id="ARBA00022670"/>
    </source>
</evidence>
<dbReference type="Gene3D" id="2.40.10.10">
    <property type="entry name" value="Trypsin-like serine proteases"/>
    <property type="match status" value="1"/>
</dbReference>
<evidence type="ECO:0000256" key="3">
    <source>
        <dbReference type="ARBA" id="ARBA00022801"/>
    </source>
</evidence>
<dbReference type="InterPro" id="IPR050430">
    <property type="entry name" value="Peptidase_S1"/>
</dbReference>
<dbReference type="GO" id="GO:0004252">
    <property type="term" value="F:serine-type endopeptidase activity"/>
    <property type="evidence" value="ECO:0007669"/>
    <property type="project" value="InterPro"/>
</dbReference>
<dbReference type="SMART" id="SM00020">
    <property type="entry name" value="Tryp_SPc"/>
    <property type="match status" value="1"/>
</dbReference>
<organism evidence="8">
    <name type="scientific">Lygus hesperus</name>
    <name type="common">Western plant bug</name>
    <dbReference type="NCBI Taxonomy" id="30085"/>
    <lineage>
        <taxon>Eukaryota</taxon>
        <taxon>Metazoa</taxon>
        <taxon>Ecdysozoa</taxon>
        <taxon>Arthropoda</taxon>
        <taxon>Hexapoda</taxon>
        <taxon>Insecta</taxon>
        <taxon>Pterygota</taxon>
        <taxon>Neoptera</taxon>
        <taxon>Paraneoptera</taxon>
        <taxon>Hemiptera</taxon>
        <taxon>Heteroptera</taxon>
        <taxon>Panheteroptera</taxon>
        <taxon>Cimicomorpha</taxon>
        <taxon>Miridae</taxon>
        <taxon>Mirini</taxon>
        <taxon>Lygus</taxon>
    </lineage>
</organism>
<accession>A0A0A9YP25</accession>
<keyword evidence="6" id="KW-0732">Signal</keyword>
<feature type="chain" id="PRO_5002072527" evidence="6">
    <location>
        <begin position="25"/>
        <end position="350"/>
    </location>
</feature>
<keyword evidence="5" id="KW-1015">Disulfide bond</keyword>
<protein>
    <submittedName>
        <fullName evidence="8">Kallikrein 1-related peptidase b5</fullName>
    </submittedName>
</protein>
<feature type="domain" description="Peptidase S1" evidence="7">
    <location>
        <begin position="48"/>
        <end position="350"/>
    </location>
</feature>
<gene>
    <name evidence="8" type="primary">Klk1b5_1</name>
    <name evidence="8" type="ORF">CM83_1552</name>
</gene>
<dbReference type="Pfam" id="PF00089">
    <property type="entry name" value="Trypsin"/>
    <property type="match status" value="1"/>
</dbReference>